<protein>
    <submittedName>
        <fullName evidence="2">Uncharacterized protein</fullName>
    </submittedName>
</protein>
<dbReference type="SUPFAM" id="SSF52058">
    <property type="entry name" value="L domain-like"/>
    <property type="match status" value="1"/>
</dbReference>
<dbReference type="AlphaFoldDB" id="A0A8J4PUY6"/>
<gene>
    <name evidence="2" type="ORF">CYY_005527</name>
</gene>
<sequence length="572" mass="63688">MSIYRVTDTDVLQFIQFKNSIDSEITLKFDLTLEVESNLLIRDLTQHLDVKKISFLSLYSLYNKGDLPEGVETLDFNCGVNPFPVGMVPSSVKHIYFASNESGIDMGKDHLPAGLRVLSVYDLSVNGITSLNELRFLKVLNIGLFEHPLDTPLPSTLEEVSLYRFNQPIAQGVLPQGLKSFSFGGDFNRQLCPGMLPDSLTELGLSGKVETYKDQLDQILPKSLLKIHFQYFLSPLYIGFLPEGVETIHPLYLHVNNPEILVGALPHKLKTLVFGNQRCLLHKNAIPASVTHLSLSPTFNRELIDGQDGQRLLPPNLTHLVFPGEYKKQIPRNSLPNTLKHLSLSVYKQPIEPNVLPSSIHTLNFDCALPALTANIIPPSVQKIAFSVEFATYIEPGALSSNITEISFVNVYPHPMPHGVLPPTLKKLRISCPHLADIVLPNSLTNLTLELIKDQTLHQGFLPPSLTALSLCAMGSGLNPSTLKKEYFPPTLKCLKLSQIQFALQVDMIPPTVRSLDLGLWYDKSINIHSIPPSVKFLYLPQDYDLKKLSLQSTTTIPILGQCLYSKDDSNK</sequence>
<accession>A0A8J4PUY6</accession>
<evidence type="ECO:0000256" key="1">
    <source>
        <dbReference type="ARBA" id="ARBA00022737"/>
    </source>
</evidence>
<dbReference type="InterPro" id="IPR008615">
    <property type="entry name" value="FNIP"/>
</dbReference>
<dbReference type="Proteomes" id="UP000695562">
    <property type="component" value="Unassembled WGS sequence"/>
</dbReference>
<proteinExistence type="predicted"/>
<evidence type="ECO:0000313" key="2">
    <source>
        <dbReference type="EMBL" id="KAF2073174.1"/>
    </source>
</evidence>
<dbReference type="PANTHER" id="PTHR32134:SF92">
    <property type="entry name" value="FNIP REPEAT-CONTAINING PROTEIN"/>
    <property type="match status" value="1"/>
</dbReference>
<keyword evidence="1" id="KW-0677">Repeat</keyword>
<reference evidence="2" key="1">
    <citation type="submission" date="2020-01" db="EMBL/GenBank/DDBJ databases">
        <title>Development of genomics and gene disruption for Polysphondylium violaceum indicates a role for the polyketide synthase stlB in stalk morphogenesis.</title>
        <authorList>
            <person name="Narita B."/>
            <person name="Kawabe Y."/>
            <person name="Kin K."/>
            <person name="Saito T."/>
            <person name="Gibbs R."/>
            <person name="Kuspa A."/>
            <person name="Muzny D."/>
            <person name="Queller D."/>
            <person name="Richards S."/>
            <person name="Strassman J."/>
            <person name="Sucgang R."/>
            <person name="Worley K."/>
            <person name="Schaap P."/>
        </authorList>
    </citation>
    <scope>NUCLEOTIDE SEQUENCE</scope>
    <source>
        <strain evidence="2">QSvi11</strain>
    </source>
</reference>
<dbReference type="PROSITE" id="PS51450">
    <property type="entry name" value="LRR"/>
    <property type="match status" value="1"/>
</dbReference>
<dbReference type="OrthoDB" id="24203at2759"/>
<dbReference type="Pfam" id="PF05725">
    <property type="entry name" value="FNIP"/>
    <property type="match status" value="4"/>
</dbReference>
<evidence type="ECO:0000313" key="3">
    <source>
        <dbReference type="Proteomes" id="UP000695562"/>
    </source>
</evidence>
<dbReference type="EMBL" id="AJWJ01000222">
    <property type="protein sequence ID" value="KAF2073174.1"/>
    <property type="molecule type" value="Genomic_DNA"/>
</dbReference>
<keyword evidence="3" id="KW-1185">Reference proteome</keyword>
<comment type="caution">
    <text evidence="2">The sequence shown here is derived from an EMBL/GenBank/DDBJ whole genome shotgun (WGS) entry which is preliminary data.</text>
</comment>
<dbReference type="InterPro" id="IPR051251">
    <property type="entry name" value="STK_FNIP-Repeat"/>
</dbReference>
<dbReference type="InterPro" id="IPR001611">
    <property type="entry name" value="Leu-rich_rpt"/>
</dbReference>
<dbReference type="PANTHER" id="PTHR32134">
    <property type="entry name" value="FNIP REPEAT-CONTAINING PROTEIN"/>
    <property type="match status" value="1"/>
</dbReference>
<organism evidence="2 3">
    <name type="scientific">Polysphondylium violaceum</name>
    <dbReference type="NCBI Taxonomy" id="133409"/>
    <lineage>
        <taxon>Eukaryota</taxon>
        <taxon>Amoebozoa</taxon>
        <taxon>Evosea</taxon>
        <taxon>Eumycetozoa</taxon>
        <taxon>Dictyostelia</taxon>
        <taxon>Dictyosteliales</taxon>
        <taxon>Dictyosteliaceae</taxon>
        <taxon>Polysphondylium</taxon>
    </lineage>
</organism>
<name>A0A8J4PUY6_9MYCE</name>